<reference evidence="2 3" key="1">
    <citation type="journal article" date="2020" name="BMC Genomics">
        <title>Intraspecific diversification of the crop wild relative Brassica cretica Lam. using demographic model selection.</title>
        <authorList>
            <person name="Kioukis A."/>
            <person name="Michalopoulou V.A."/>
            <person name="Briers L."/>
            <person name="Pirintsos S."/>
            <person name="Studholme D.J."/>
            <person name="Pavlidis P."/>
            <person name="Sarris P.F."/>
        </authorList>
    </citation>
    <scope>NUCLEOTIDE SEQUENCE [LARGE SCALE GENOMIC DNA]</scope>
    <source>
        <strain evidence="3">cv. PFS-1207/04</strain>
    </source>
</reference>
<gene>
    <name evidence="2" type="ORF">DY000_02017636</name>
</gene>
<dbReference type="Pfam" id="PF13456">
    <property type="entry name" value="RVT_3"/>
    <property type="match status" value="1"/>
</dbReference>
<name>A0ABQ7CV47_BRACR</name>
<dbReference type="InterPro" id="IPR012337">
    <property type="entry name" value="RNaseH-like_sf"/>
</dbReference>
<dbReference type="InterPro" id="IPR036397">
    <property type="entry name" value="RNaseH_sf"/>
</dbReference>
<proteinExistence type="predicted"/>
<dbReference type="CDD" id="cd06222">
    <property type="entry name" value="RNase_H_like"/>
    <property type="match status" value="1"/>
</dbReference>
<evidence type="ECO:0000313" key="3">
    <source>
        <dbReference type="Proteomes" id="UP000266723"/>
    </source>
</evidence>
<dbReference type="PANTHER" id="PTHR47074:SF11">
    <property type="entry name" value="REVERSE TRANSCRIPTASE-LIKE PROTEIN"/>
    <property type="match status" value="1"/>
</dbReference>
<protein>
    <recommendedName>
        <fullName evidence="1">RNase H type-1 domain-containing protein</fullName>
    </recommendedName>
</protein>
<evidence type="ECO:0000259" key="1">
    <source>
        <dbReference type="Pfam" id="PF13456"/>
    </source>
</evidence>
<comment type="caution">
    <text evidence="2">The sequence shown here is derived from an EMBL/GenBank/DDBJ whole genome shotgun (WGS) entry which is preliminary data.</text>
</comment>
<dbReference type="InterPro" id="IPR002156">
    <property type="entry name" value="RNaseH_domain"/>
</dbReference>
<dbReference type="EMBL" id="QGKV02000759">
    <property type="protein sequence ID" value="KAF3563981.1"/>
    <property type="molecule type" value="Genomic_DNA"/>
</dbReference>
<dbReference type="Gene3D" id="3.30.420.10">
    <property type="entry name" value="Ribonuclease H-like superfamily/Ribonuclease H"/>
    <property type="match status" value="1"/>
</dbReference>
<dbReference type="InterPro" id="IPR052929">
    <property type="entry name" value="RNase_H-like_EbsB-rel"/>
</dbReference>
<sequence>MQELEVVSLALKEARIWQSAQQNKEKPSPSQKLQVPLACGTVRGSHCFVDAAWNAATRGGGFGCIFKENNKKLCQTSSNRCDVGSALVAEALAVKAGLKAARSLGLRKLTLWSNSKSLIMAINTKENIVEAQGVLFDISQLCTSFLSISFLHTPRVNNVEADALVKRK</sequence>
<dbReference type="SUPFAM" id="SSF53098">
    <property type="entry name" value="Ribonuclease H-like"/>
    <property type="match status" value="1"/>
</dbReference>
<dbReference type="Proteomes" id="UP000266723">
    <property type="component" value="Unassembled WGS sequence"/>
</dbReference>
<organism evidence="2 3">
    <name type="scientific">Brassica cretica</name>
    <name type="common">Mustard</name>
    <dbReference type="NCBI Taxonomy" id="69181"/>
    <lineage>
        <taxon>Eukaryota</taxon>
        <taxon>Viridiplantae</taxon>
        <taxon>Streptophyta</taxon>
        <taxon>Embryophyta</taxon>
        <taxon>Tracheophyta</taxon>
        <taxon>Spermatophyta</taxon>
        <taxon>Magnoliopsida</taxon>
        <taxon>eudicotyledons</taxon>
        <taxon>Gunneridae</taxon>
        <taxon>Pentapetalae</taxon>
        <taxon>rosids</taxon>
        <taxon>malvids</taxon>
        <taxon>Brassicales</taxon>
        <taxon>Brassicaceae</taxon>
        <taxon>Brassiceae</taxon>
        <taxon>Brassica</taxon>
    </lineage>
</organism>
<dbReference type="PANTHER" id="PTHR47074">
    <property type="entry name" value="BNAC02G40300D PROTEIN"/>
    <property type="match status" value="1"/>
</dbReference>
<feature type="domain" description="RNase H type-1" evidence="1">
    <location>
        <begin position="49"/>
        <end position="167"/>
    </location>
</feature>
<dbReference type="InterPro" id="IPR044730">
    <property type="entry name" value="RNase_H-like_dom_plant"/>
</dbReference>
<evidence type="ECO:0000313" key="2">
    <source>
        <dbReference type="EMBL" id="KAF3563981.1"/>
    </source>
</evidence>
<keyword evidence="3" id="KW-1185">Reference proteome</keyword>
<accession>A0ABQ7CV47</accession>